<evidence type="ECO:0000256" key="9">
    <source>
        <dbReference type="ARBA" id="ARBA00022722"/>
    </source>
</evidence>
<sequence length="199" mass="21540">MGDELYLWEKRLAARGIRYIAGVDEVGRGPLAGPVAAGAVILPPGLFLPGLMDSKKLSPRERELLAAEIKAKSLAWAIGWASVVEIDCLNIAVASRLAMQRAVAALKLKPEHILVDAFPLPGIRIAQTPLIKGDVLSASIAAAAILAKVARDKLMESYDRVFPGYGFSRHKGYPTLEHRAALAAYGPTPIHRKSFRLVW</sequence>
<dbReference type="RefSeq" id="WP_084664810.1">
    <property type="nucleotide sequence ID" value="NZ_LT838272.1"/>
</dbReference>
<feature type="binding site" evidence="14 15">
    <location>
        <position position="25"/>
    </location>
    <ligand>
        <name>a divalent metal cation</name>
        <dbReference type="ChEBI" id="CHEBI:60240"/>
    </ligand>
</feature>
<dbReference type="EC" id="3.1.26.4" evidence="6 14"/>
<reference evidence="18 19" key="1">
    <citation type="submission" date="2017-04" db="EMBL/GenBank/DDBJ databases">
        <authorList>
            <person name="Afonso C.L."/>
            <person name="Miller P.J."/>
            <person name="Scott M.A."/>
            <person name="Spackman E."/>
            <person name="Goraichik I."/>
            <person name="Dimitrov K.M."/>
            <person name="Suarez D.L."/>
            <person name="Swayne D.E."/>
        </authorList>
    </citation>
    <scope>NUCLEOTIDE SEQUENCE [LARGE SCALE GENOMIC DNA]</scope>
    <source>
        <strain evidence="18 19">ToBE</strain>
    </source>
</reference>
<keyword evidence="11 14" id="KW-0255">Endonuclease</keyword>
<dbReference type="GO" id="GO:0005737">
    <property type="term" value="C:cytoplasm"/>
    <property type="evidence" value="ECO:0007669"/>
    <property type="project" value="UniProtKB-SubCell"/>
</dbReference>
<organism evidence="18 19">
    <name type="scientific">Thermanaeromonas toyohensis ToBE</name>
    <dbReference type="NCBI Taxonomy" id="698762"/>
    <lineage>
        <taxon>Bacteria</taxon>
        <taxon>Bacillati</taxon>
        <taxon>Bacillota</taxon>
        <taxon>Clostridia</taxon>
        <taxon>Neomoorellales</taxon>
        <taxon>Neomoorellaceae</taxon>
        <taxon>Thermanaeromonas</taxon>
    </lineage>
</organism>
<evidence type="ECO:0000256" key="12">
    <source>
        <dbReference type="ARBA" id="ARBA00022801"/>
    </source>
</evidence>
<evidence type="ECO:0000256" key="15">
    <source>
        <dbReference type="PROSITE-ProRule" id="PRU01319"/>
    </source>
</evidence>
<evidence type="ECO:0000256" key="7">
    <source>
        <dbReference type="ARBA" id="ARBA00019179"/>
    </source>
</evidence>
<evidence type="ECO:0000256" key="11">
    <source>
        <dbReference type="ARBA" id="ARBA00022759"/>
    </source>
</evidence>
<protein>
    <recommendedName>
        <fullName evidence="7 14">Ribonuclease HII</fullName>
        <shortName evidence="14">RNase HII</shortName>
        <ecNumber evidence="6 14">3.1.26.4</ecNumber>
    </recommendedName>
</protein>
<dbReference type="CDD" id="cd07182">
    <property type="entry name" value="RNase_HII_bacteria_HII_like"/>
    <property type="match status" value="1"/>
</dbReference>
<dbReference type="EMBL" id="LT838272">
    <property type="protein sequence ID" value="SMB95360.1"/>
    <property type="molecule type" value="Genomic_DNA"/>
</dbReference>
<dbReference type="GO" id="GO:0043137">
    <property type="term" value="P:DNA replication, removal of RNA primer"/>
    <property type="evidence" value="ECO:0007669"/>
    <property type="project" value="TreeGrafter"/>
</dbReference>
<keyword evidence="8 14" id="KW-0963">Cytoplasm</keyword>
<evidence type="ECO:0000313" key="19">
    <source>
        <dbReference type="Proteomes" id="UP000192569"/>
    </source>
</evidence>
<dbReference type="GO" id="GO:0006298">
    <property type="term" value="P:mismatch repair"/>
    <property type="evidence" value="ECO:0007669"/>
    <property type="project" value="TreeGrafter"/>
</dbReference>
<keyword evidence="12 14" id="KW-0378">Hydrolase</keyword>
<dbReference type="GO" id="GO:0032299">
    <property type="term" value="C:ribonuclease H2 complex"/>
    <property type="evidence" value="ECO:0007669"/>
    <property type="project" value="TreeGrafter"/>
</dbReference>
<dbReference type="GO" id="GO:0003723">
    <property type="term" value="F:RNA binding"/>
    <property type="evidence" value="ECO:0007669"/>
    <property type="project" value="UniProtKB-UniRule"/>
</dbReference>
<evidence type="ECO:0000256" key="1">
    <source>
        <dbReference type="ARBA" id="ARBA00000077"/>
    </source>
</evidence>
<dbReference type="AlphaFoldDB" id="A0A1W1VQ56"/>
<keyword evidence="19" id="KW-1185">Reference proteome</keyword>
<dbReference type="InterPro" id="IPR036397">
    <property type="entry name" value="RNaseH_sf"/>
</dbReference>
<comment type="function">
    <text evidence="3 14 16">Endonuclease that specifically degrades the RNA of RNA-DNA hybrids.</text>
</comment>
<comment type="catalytic activity">
    <reaction evidence="1 14 15 16">
        <text>Endonucleolytic cleavage to 5'-phosphomonoester.</text>
        <dbReference type="EC" id="3.1.26.4"/>
    </reaction>
</comment>
<dbReference type="Gene3D" id="3.30.420.10">
    <property type="entry name" value="Ribonuclease H-like superfamily/Ribonuclease H"/>
    <property type="match status" value="1"/>
</dbReference>
<proteinExistence type="inferred from homology"/>
<dbReference type="GO" id="GO:0030145">
    <property type="term" value="F:manganese ion binding"/>
    <property type="evidence" value="ECO:0007669"/>
    <property type="project" value="UniProtKB-UniRule"/>
</dbReference>
<evidence type="ECO:0000256" key="10">
    <source>
        <dbReference type="ARBA" id="ARBA00022723"/>
    </source>
</evidence>
<feature type="binding site" evidence="14 15">
    <location>
        <position position="116"/>
    </location>
    <ligand>
        <name>a divalent metal cation</name>
        <dbReference type="ChEBI" id="CHEBI:60240"/>
    </ligand>
</feature>
<comment type="cofactor">
    <cofactor evidence="2">
        <name>Mg(2+)</name>
        <dbReference type="ChEBI" id="CHEBI:18420"/>
    </cofactor>
</comment>
<dbReference type="Pfam" id="PF01351">
    <property type="entry name" value="RNase_HII"/>
    <property type="match status" value="1"/>
</dbReference>
<evidence type="ECO:0000256" key="13">
    <source>
        <dbReference type="ARBA" id="ARBA00023211"/>
    </source>
</evidence>
<dbReference type="PANTHER" id="PTHR10954:SF18">
    <property type="entry name" value="RIBONUCLEASE HII"/>
    <property type="match status" value="1"/>
</dbReference>
<evidence type="ECO:0000256" key="16">
    <source>
        <dbReference type="RuleBase" id="RU003515"/>
    </source>
</evidence>
<evidence type="ECO:0000313" key="18">
    <source>
        <dbReference type="EMBL" id="SMB95360.1"/>
    </source>
</evidence>
<name>A0A1W1VQ56_9FIRM</name>
<evidence type="ECO:0000256" key="2">
    <source>
        <dbReference type="ARBA" id="ARBA00001946"/>
    </source>
</evidence>
<dbReference type="PROSITE" id="PS51975">
    <property type="entry name" value="RNASE_H_2"/>
    <property type="match status" value="1"/>
</dbReference>
<gene>
    <name evidence="14" type="primary">rnhB</name>
    <name evidence="18" type="ORF">SAMN00808754_1220</name>
</gene>
<keyword evidence="13 14" id="KW-0464">Manganese</keyword>
<keyword evidence="10 14" id="KW-0479">Metal-binding</keyword>
<evidence type="ECO:0000259" key="17">
    <source>
        <dbReference type="PROSITE" id="PS51975"/>
    </source>
</evidence>
<comment type="cofactor">
    <cofactor evidence="14 15">
        <name>Mn(2+)</name>
        <dbReference type="ChEBI" id="CHEBI:29035"/>
    </cofactor>
    <cofactor evidence="14 15">
        <name>Mg(2+)</name>
        <dbReference type="ChEBI" id="CHEBI:18420"/>
    </cofactor>
    <text evidence="14 15">Manganese or magnesium. Binds 1 divalent metal ion per monomer in the absence of substrate. May bind a second metal ion after substrate binding.</text>
</comment>
<dbReference type="InterPro" id="IPR024567">
    <property type="entry name" value="RNase_HII/HIII_dom"/>
</dbReference>
<dbReference type="InterPro" id="IPR001352">
    <property type="entry name" value="RNase_HII/HIII"/>
</dbReference>
<dbReference type="Proteomes" id="UP000192569">
    <property type="component" value="Chromosome I"/>
</dbReference>
<dbReference type="NCBIfam" id="NF000595">
    <property type="entry name" value="PRK00015.1-3"/>
    <property type="match status" value="1"/>
</dbReference>
<dbReference type="InterPro" id="IPR012337">
    <property type="entry name" value="RNaseH-like_sf"/>
</dbReference>
<evidence type="ECO:0000256" key="8">
    <source>
        <dbReference type="ARBA" id="ARBA00022490"/>
    </source>
</evidence>
<dbReference type="HAMAP" id="MF_00052_B">
    <property type="entry name" value="RNase_HII_B"/>
    <property type="match status" value="1"/>
</dbReference>
<dbReference type="InterPro" id="IPR022898">
    <property type="entry name" value="RNase_HII"/>
</dbReference>
<comment type="subcellular location">
    <subcellularLocation>
        <location evidence="4 14">Cytoplasm</location>
    </subcellularLocation>
</comment>
<dbReference type="OrthoDB" id="9803420at2"/>
<keyword evidence="9 14" id="KW-0540">Nuclease</keyword>
<feature type="domain" description="RNase H type-2" evidence="17">
    <location>
        <begin position="18"/>
        <end position="199"/>
    </location>
</feature>
<evidence type="ECO:0000256" key="14">
    <source>
        <dbReference type="HAMAP-Rule" id="MF_00052"/>
    </source>
</evidence>
<feature type="binding site" evidence="14 15">
    <location>
        <position position="24"/>
    </location>
    <ligand>
        <name>a divalent metal cation</name>
        <dbReference type="ChEBI" id="CHEBI:60240"/>
    </ligand>
</feature>
<dbReference type="GO" id="GO:0004523">
    <property type="term" value="F:RNA-DNA hybrid ribonuclease activity"/>
    <property type="evidence" value="ECO:0007669"/>
    <property type="project" value="UniProtKB-UniRule"/>
</dbReference>
<evidence type="ECO:0000256" key="5">
    <source>
        <dbReference type="ARBA" id="ARBA00007383"/>
    </source>
</evidence>
<dbReference type="NCBIfam" id="NF000594">
    <property type="entry name" value="PRK00015.1-1"/>
    <property type="match status" value="1"/>
</dbReference>
<evidence type="ECO:0000256" key="4">
    <source>
        <dbReference type="ARBA" id="ARBA00004496"/>
    </source>
</evidence>
<dbReference type="STRING" id="698762.SAMN00808754_1220"/>
<dbReference type="SUPFAM" id="SSF53098">
    <property type="entry name" value="Ribonuclease H-like"/>
    <property type="match status" value="1"/>
</dbReference>
<dbReference type="PANTHER" id="PTHR10954">
    <property type="entry name" value="RIBONUCLEASE H2 SUBUNIT A"/>
    <property type="match status" value="1"/>
</dbReference>
<evidence type="ECO:0000256" key="6">
    <source>
        <dbReference type="ARBA" id="ARBA00012180"/>
    </source>
</evidence>
<evidence type="ECO:0000256" key="3">
    <source>
        <dbReference type="ARBA" id="ARBA00004065"/>
    </source>
</evidence>
<accession>A0A1W1VQ56</accession>
<comment type="similarity">
    <text evidence="5 14 16">Belongs to the RNase HII family.</text>
</comment>